<evidence type="ECO:0000256" key="2">
    <source>
        <dbReference type="ARBA" id="ARBA00022525"/>
    </source>
</evidence>
<dbReference type="PROSITE" id="PS50184">
    <property type="entry name" value="VWFC_2"/>
    <property type="match status" value="1"/>
</dbReference>
<dbReference type="SUPFAM" id="SSF57603">
    <property type="entry name" value="FnI-like domain"/>
    <property type="match status" value="2"/>
</dbReference>
<dbReference type="SMART" id="SM00214">
    <property type="entry name" value="VWC"/>
    <property type="match status" value="2"/>
</dbReference>
<dbReference type="GO" id="GO:0005576">
    <property type="term" value="C:extracellular region"/>
    <property type="evidence" value="ECO:0007669"/>
    <property type="project" value="UniProtKB-SubCell"/>
</dbReference>
<feature type="region of interest" description="Disordered" evidence="4">
    <location>
        <begin position="809"/>
        <end position="829"/>
    </location>
</feature>
<feature type="region of interest" description="Disordered" evidence="4">
    <location>
        <begin position="214"/>
        <end position="237"/>
    </location>
</feature>
<keyword evidence="3 5" id="KW-0732">Signal</keyword>
<feature type="signal peptide" evidence="5">
    <location>
        <begin position="1"/>
        <end position="26"/>
    </location>
</feature>
<evidence type="ECO:0000256" key="1">
    <source>
        <dbReference type="ARBA" id="ARBA00004613"/>
    </source>
</evidence>
<keyword evidence="8" id="KW-1185">Reference proteome</keyword>
<name>A0A9P0DBD4_9CUCU</name>
<dbReference type="OrthoDB" id="6132182at2759"/>
<feature type="domain" description="VWFC" evidence="6">
    <location>
        <begin position="118"/>
        <end position="179"/>
    </location>
</feature>
<evidence type="ECO:0000256" key="4">
    <source>
        <dbReference type="SAM" id="MobiDB-lite"/>
    </source>
</evidence>
<protein>
    <recommendedName>
        <fullName evidence="6">VWFC domain-containing protein</fullName>
    </recommendedName>
</protein>
<dbReference type="GO" id="GO:0036122">
    <property type="term" value="F:BMP binding"/>
    <property type="evidence" value="ECO:0007669"/>
    <property type="project" value="TreeGrafter"/>
</dbReference>
<proteinExistence type="predicted"/>
<dbReference type="PANTHER" id="PTHR46698:SF4">
    <property type="entry name" value="CROSSVEINLESS 2"/>
    <property type="match status" value="1"/>
</dbReference>
<dbReference type="EMBL" id="OU892277">
    <property type="protein sequence ID" value="CAH1121079.1"/>
    <property type="molecule type" value="Genomic_DNA"/>
</dbReference>
<reference evidence="7" key="1">
    <citation type="submission" date="2022-01" db="EMBL/GenBank/DDBJ databases">
        <authorList>
            <person name="King R."/>
        </authorList>
    </citation>
    <scope>NUCLEOTIDE SEQUENCE</scope>
</reference>
<dbReference type="InterPro" id="IPR052424">
    <property type="entry name" value="Kielin_Chordin-BMP_Reg"/>
</dbReference>
<feature type="compositionally biased region" description="Polar residues" evidence="4">
    <location>
        <begin position="813"/>
        <end position="822"/>
    </location>
</feature>
<dbReference type="PANTHER" id="PTHR46698">
    <property type="entry name" value="CROSSVEINLESS 2"/>
    <property type="match status" value="1"/>
</dbReference>
<dbReference type="AlphaFoldDB" id="A0A9P0DBD4"/>
<evidence type="ECO:0000313" key="8">
    <source>
        <dbReference type="Proteomes" id="UP001152799"/>
    </source>
</evidence>
<keyword evidence="2" id="KW-0964">Secreted</keyword>
<evidence type="ECO:0000256" key="5">
    <source>
        <dbReference type="SAM" id="SignalP"/>
    </source>
</evidence>
<organism evidence="7 8">
    <name type="scientific">Ceutorhynchus assimilis</name>
    <name type="common">cabbage seed weevil</name>
    <dbReference type="NCBI Taxonomy" id="467358"/>
    <lineage>
        <taxon>Eukaryota</taxon>
        <taxon>Metazoa</taxon>
        <taxon>Ecdysozoa</taxon>
        <taxon>Arthropoda</taxon>
        <taxon>Hexapoda</taxon>
        <taxon>Insecta</taxon>
        <taxon>Pterygota</taxon>
        <taxon>Neoptera</taxon>
        <taxon>Endopterygota</taxon>
        <taxon>Coleoptera</taxon>
        <taxon>Polyphaga</taxon>
        <taxon>Cucujiformia</taxon>
        <taxon>Curculionidae</taxon>
        <taxon>Ceutorhynchinae</taxon>
        <taxon>Ceutorhynchus</taxon>
    </lineage>
</organism>
<feature type="chain" id="PRO_5040378360" description="VWFC domain-containing protein" evidence="5">
    <location>
        <begin position="27"/>
        <end position="1039"/>
    </location>
</feature>
<dbReference type="Proteomes" id="UP001152799">
    <property type="component" value="Chromosome 1"/>
</dbReference>
<evidence type="ECO:0000313" key="7">
    <source>
        <dbReference type="EMBL" id="CAH1121079.1"/>
    </source>
</evidence>
<dbReference type="InterPro" id="IPR001007">
    <property type="entry name" value="VWF_dom"/>
</dbReference>
<accession>A0A9P0DBD4</accession>
<dbReference type="GO" id="GO:0030513">
    <property type="term" value="P:positive regulation of BMP signaling pathway"/>
    <property type="evidence" value="ECO:0007669"/>
    <property type="project" value="TreeGrafter"/>
</dbReference>
<evidence type="ECO:0000259" key="6">
    <source>
        <dbReference type="PROSITE" id="PS50184"/>
    </source>
</evidence>
<gene>
    <name evidence="7" type="ORF">CEUTPL_LOCUS213</name>
</gene>
<comment type="subcellular location">
    <subcellularLocation>
        <location evidence="1">Secreted</location>
    </subcellularLocation>
</comment>
<sequence>MNGNGIFRLILFVAVNFLFDSPTANAGVVKRSIRMVREVYPPDIEPENEGIQPPAPQVCIVGDVVYAADETVLAEQLCLKCRCQPPGVQCETVQCAKKPGCKAIHRPNQCCPDYQCECEHDGKIYGNGEKLETNPGGECKVCYCRGGEVQCAEVSCYVRNDCEGKRVPGTCCPKYDNCPPIDILDRSSLITEQPANTFKPTHFQIWQEINSTEVPSLPTENSIPEDSNKVPDTSDSATASPFFEEISKPVDTSHPRITIQEIIPEVKEIPVTSPPKIYISEPQGTLVIEESLPARENTSNDLNMDSEPESSEVSEVFQHPPPVLRIGDKLLFLKKGNLIPEKDTTTADSIITIIGAEGLQRGGVEESLEVHEVRIDPQVDISNGKAISNTQDQSEIHNTSGDLESIYESFNLTKIVQEPNTNTDTNDLELKSAESTHILSLVKRKNTKALTTTSTIPTTTRPKEISTTSASIVEEPQSQTTVLPETGGTTVINETTGINTSTTILPVIEARTESQPKSTELVAEQNPAYPPIPDIMPAVGDVSQKFEIELENDNSTTMEIKILPEVFDFLSNKSRNNETHSEWLKSPTGGKINGTVGNFNAVILPDEKFKERSSFDEENATRILSMTSDPESENFKTVITVDNIGDSSIKTSSEGDAEKAKTDNFGVLKKKETLENKEKEPQKLGAASEKVLLQRKQSSTGEIQQETERIIENKTEKQLLEEGAQLIAEVKLSGNEFENAESSSESPSIITISSIVSEAIGKDKLKNNEDENKLNLAVIMKASELEVAKLDHLSKPTTAIIPRYVESIETDSGEQTTPKANHSSMISSESASVEIAQLEDKTKHSETRDMTSRKENSFELGSVEIIDNSSDAIPKDVEMIGVQEINLFSTTEVYKKNEMEQDVEVIHLLTTPKPTNPARVETSTYELLPTPEQAKSKTLIKRDTTGDDNVFKDLEKELEAESSGNSFKDPKKEESEADEIFKELLNENIGNTKIKPKTKEQEKIDNISDALAGFALKGQIPDPNVLRLIGELFGGQQRE</sequence>
<dbReference type="Gene3D" id="2.10.70.10">
    <property type="entry name" value="Complement Module, domain 1"/>
    <property type="match status" value="1"/>
</dbReference>
<evidence type="ECO:0000256" key="3">
    <source>
        <dbReference type="ARBA" id="ARBA00022729"/>
    </source>
</evidence>